<keyword evidence="1" id="KW-0229">DNA integration</keyword>
<dbReference type="PROSITE" id="PS00397">
    <property type="entry name" value="RECOMBINASES_1"/>
    <property type="match status" value="1"/>
</dbReference>
<protein>
    <submittedName>
        <fullName evidence="6">Recombinase family protein</fullName>
    </submittedName>
</protein>
<dbReference type="SUPFAM" id="SSF53041">
    <property type="entry name" value="Resolvase-like"/>
    <property type="match status" value="1"/>
</dbReference>
<dbReference type="EMBL" id="JAMQBK010000012">
    <property type="protein sequence ID" value="MCM2369658.1"/>
    <property type="molecule type" value="Genomic_DNA"/>
</dbReference>
<dbReference type="RefSeq" id="WP_250927328.1">
    <property type="nucleotide sequence ID" value="NZ_JAMQBK010000012.1"/>
</dbReference>
<name>A0ABT0TYI5_9BACT</name>
<accession>A0ABT0TYI5</accession>
<dbReference type="Pfam" id="PF00239">
    <property type="entry name" value="Resolvase"/>
    <property type="match status" value="1"/>
</dbReference>
<feature type="domain" description="Resolvase/invertase-type recombinase catalytic" evidence="5">
    <location>
        <begin position="12"/>
        <end position="95"/>
    </location>
</feature>
<keyword evidence="2" id="KW-0238">DNA-binding</keyword>
<dbReference type="InterPro" id="IPR006119">
    <property type="entry name" value="Resolv_N"/>
</dbReference>
<dbReference type="InterPro" id="IPR036162">
    <property type="entry name" value="Resolvase-like_N_sf"/>
</dbReference>
<gene>
    <name evidence="6" type="ORF">NB063_03370</name>
</gene>
<comment type="caution">
    <text evidence="6">The sequence shown here is derived from an EMBL/GenBank/DDBJ whole genome shotgun (WGS) entry which is preliminary data.</text>
</comment>
<keyword evidence="7" id="KW-1185">Reference proteome</keyword>
<feature type="active site" description="O-(5'-phospho-DNA)-serine intermediate" evidence="4">
    <location>
        <position position="19"/>
    </location>
</feature>
<evidence type="ECO:0000256" key="2">
    <source>
        <dbReference type="ARBA" id="ARBA00023125"/>
    </source>
</evidence>
<evidence type="ECO:0000256" key="3">
    <source>
        <dbReference type="ARBA" id="ARBA00023172"/>
    </source>
</evidence>
<reference evidence="6 7" key="1">
    <citation type="journal article" date="2022" name="Syst. Appl. Microbiol.">
        <title>Rhodopirellula aestuarii sp. nov., a novel member of the genus Rhodopirellula isolated from brackish sediments collected in the Tagus River estuary, Portugal.</title>
        <authorList>
            <person name="Vitorino I.R."/>
            <person name="Klimek D."/>
            <person name="Calusinska M."/>
            <person name="Lobo-da-Cunha A."/>
            <person name="Vasconcelos V."/>
            <person name="Lage O.M."/>
        </authorList>
    </citation>
    <scope>NUCLEOTIDE SEQUENCE [LARGE SCALE GENOMIC DNA]</scope>
    <source>
        <strain evidence="6 7">ICT_H3.1</strain>
    </source>
</reference>
<evidence type="ECO:0000256" key="4">
    <source>
        <dbReference type="PROSITE-ProRule" id="PRU10137"/>
    </source>
</evidence>
<evidence type="ECO:0000313" key="6">
    <source>
        <dbReference type="EMBL" id="MCM2369658.1"/>
    </source>
</evidence>
<dbReference type="InterPro" id="IPR006118">
    <property type="entry name" value="Recombinase_CS"/>
</dbReference>
<evidence type="ECO:0000256" key="1">
    <source>
        <dbReference type="ARBA" id="ARBA00022908"/>
    </source>
</evidence>
<sequence>MSEHQQATITEAVIYCRVSTSPQATSGSSLSYQLEDCLDYCQRAGLIVAGAFSEIGTGDARSAKRLPARHQAVTMANKRGAFIVCTLSDRFSREMPVDCPYWDLITDGRLICVWDRQRQETTDSLPWRLSRR</sequence>
<proteinExistence type="predicted"/>
<dbReference type="Gene3D" id="3.40.50.1390">
    <property type="entry name" value="Resolvase, N-terminal catalytic domain"/>
    <property type="match status" value="1"/>
</dbReference>
<organism evidence="6 7">
    <name type="scientific">Aporhodopirellula aestuarii</name>
    <dbReference type="NCBI Taxonomy" id="2950107"/>
    <lineage>
        <taxon>Bacteria</taxon>
        <taxon>Pseudomonadati</taxon>
        <taxon>Planctomycetota</taxon>
        <taxon>Planctomycetia</taxon>
        <taxon>Pirellulales</taxon>
        <taxon>Pirellulaceae</taxon>
        <taxon>Aporhodopirellula</taxon>
    </lineage>
</organism>
<evidence type="ECO:0000313" key="7">
    <source>
        <dbReference type="Proteomes" id="UP001202961"/>
    </source>
</evidence>
<keyword evidence="3" id="KW-0233">DNA recombination</keyword>
<dbReference type="Proteomes" id="UP001202961">
    <property type="component" value="Unassembled WGS sequence"/>
</dbReference>
<evidence type="ECO:0000259" key="5">
    <source>
        <dbReference type="Pfam" id="PF00239"/>
    </source>
</evidence>